<protein>
    <recommendedName>
        <fullName evidence="8">Palmitoyltransferase</fullName>
        <ecNumber evidence="8">2.3.1.225</ecNumber>
    </recommendedName>
</protein>
<evidence type="ECO:0000256" key="4">
    <source>
        <dbReference type="ARBA" id="ARBA00022989"/>
    </source>
</evidence>
<dbReference type="InterPro" id="IPR002110">
    <property type="entry name" value="Ankyrin_rpt"/>
</dbReference>
<dbReference type="InterPro" id="IPR001594">
    <property type="entry name" value="Palmitoyltrfase_DHHC"/>
</dbReference>
<dbReference type="Gene3D" id="1.25.40.20">
    <property type="entry name" value="Ankyrin repeat-containing domain"/>
    <property type="match status" value="1"/>
</dbReference>
<dbReference type="PROSITE" id="PS50216">
    <property type="entry name" value="DHHC"/>
    <property type="match status" value="1"/>
</dbReference>
<dbReference type="EC" id="2.3.1.225" evidence="8"/>
<evidence type="ECO:0000256" key="6">
    <source>
        <dbReference type="ARBA" id="ARBA00023136"/>
    </source>
</evidence>
<dbReference type="Pfam" id="PF01529">
    <property type="entry name" value="DHHC"/>
    <property type="match status" value="1"/>
</dbReference>
<dbReference type="GO" id="GO:0016020">
    <property type="term" value="C:membrane"/>
    <property type="evidence" value="ECO:0007669"/>
    <property type="project" value="UniProtKB-SubCell"/>
</dbReference>
<feature type="repeat" description="ANK" evidence="7">
    <location>
        <begin position="193"/>
        <end position="225"/>
    </location>
</feature>
<feature type="transmembrane region" description="Helical" evidence="8">
    <location>
        <begin position="387"/>
        <end position="411"/>
    </location>
</feature>
<dbReference type="PANTHER" id="PTHR24161">
    <property type="entry name" value="ANK_REP_REGION DOMAIN-CONTAINING PROTEIN-RELATED"/>
    <property type="match status" value="1"/>
</dbReference>
<dbReference type="AlphaFoldDB" id="A0A1R2CDW1"/>
<dbReference type="InterPro" id="IPR036770">
    <property type="entry name" value="Ankyrin_rpt-contain_sf"/>
</dbReference>
<dbReference type="Proteomes" id="UP000187209">
    <property type="component" value="Unassembled WGS sequence"/>
</dbReference>
<organism evidence="10 11">
    <name type="scientific">Stentor coeruleus</name>
    <dbReference type="NCBI Taxonomy" id="5963"/>
    <lineage>
        <taxon>Eukaryota</taxon>
        <taxon>Sar</taxon>
        <taxon>Alveolata</taxon>
        <taxon>Ciliophora</taxon>
        <taxon>Postciliodesmatophora</taxon>
        <taxon>Heterotrichea</taxon>
        <taxon>Heterotrichida</taxon>
        <taxon>Stentoridae</taxon>
        <taxon>Stentor</taxon>
    </lineage>
</organism>
<evidence type="ECO:0000256" key="1">
    <source>
        <dbReference type="ARBA" id="ARBA00004141"/>
    </source>
</evidence>
<dbReference type="SMART" id="SM00248">
    <property type="entry name" value="ANK"/>
    <property type="match status" value="4"/>
</dbReference>
<keyword evidence="6 8" id="KW-0472">Membrane</keyword>
<keyword evidence="8" id="KW-0012">Acyltransferase</keyword>
<comment type="catalytic activity">
    <reaction evidence="8">
        <text>L-cysteinyl-[protein] + hexadecanoyl-CoA = S-hexadecanoyl-L-cysteinyl-[protein] + CoA</text>
        <dbReference type="Rhea" id="RHEA:36683"/>
        <dbReference type="Rhea" id="RHEA-COMP:10131"/>
        <dbReference type="Rhea" id="RHEA-COMP:11032"/>
        <dbReference type="ChEBI" id="CHEBI:29950"/>
        <dbReference type="ChEBI" id="CHEBI:57287"/>
        <dbReference type="ChEBI" id="CHEBI:57379"/>
        <dbReference type="ChEBI" id="CHEBI:74151"/>
        <dbReference type="EC" id="2.3.1.225"/>
    </reaction>
</comment>
<evidence type="ECO:0000256" key="5">
    <source>
        <dbReference type="ARBA" id="ARBA00023043"/>
    </source>
</evidence>
<feature type="repeat" description="ANK" evidence="7">
    <location>
        <begin position="93"/>
        <end position="125"/>
    </location>
</feature>
<evidence type="ECO:0000256" key="7">
    <source>
        <dbReference type="PROSITE-ProRule" id="PRU00023"/>
    </source>
</evidence>
<feature type="domain" description="Palmitoyltransferase DHHC" evidence="9">
    <location>
        <begin position="344"/>
        <end position="468"/>
    </location>
</feature>
<reference evidence="10 11" key="1">
    <citation type="submission" date="2016-11" db="EMBL/GenBank/DDBJ databases">
        <title>The macronuclear genome of Stentor coeruleus: a giant cell with tiny introns.</title>
        <authorList>
            <person name="Slabodnick M."/>
            <person name="Ruby J.G."/>
            <person name="Reiff S.B."/>
            <person name="Swart E.C."/>
            <person name="Gosai S."/>
            <person name="Prabakaran S."/>
            <person name="Witkowska E."/>
            <person name="Larue G.E."/>
            <person name="Fisher S."/>
            <person name="Freeman R.M."/>
            <person name="Gunawardena J."/>
            <person name="Chu W."/>
            <person name="Stover N.A."/>
            <person name="Gregory B.D."/>
            <person name="Nowacki M."/>
            <person name="Derisi J."/>
            <person name="Roy S.W."/>
            <person name="Marshall W.F."/>
            <person name="Sood P."/>
        </authorList>
    </citation>
    <scope>NUCLEOTIDE SEQUENCE [LARGE SCALE GENOMIC DNA]</scope>
    <source>
        <strain evidence="10">WM001</strain>
    </source>
</reference>
<comment type="subcellular location">
    <subcellularLocation>
        <location evidence="1">Membrane</location>
        <topology evidence="1">Multi-pass membrane protein</topology>
    </subcellularLocation>
</comment>
<dbReference type="EMBL" id="MPUH01000184">
    <property type="protein sequence ID" value="OMJ87156.1"/>
    <property type="molecule type" value="Genomic_DNA"/>
</dbReference>
<keyword evidence="8" id="KW-0808">Transferase</keyword>
<keyword evidence="2 8" id="KW-0812">Transmembrane</keyword>
<comment type="domain">
    <text evidence="8">The DHHC domain is required for palmitoyltransferase activity.</text>
</comment>
<dbReference type="OrthoDB" id="163438at2759"/>
<keyword evidence="4 8" id="KW-1133">Transmembrane helix</keyword>
<keyword evidence="3" id="KW-0677">Repeat</keyword>
<sequence length="533" mass="60178">MSDGNDLEADLVIALQTLDTQSFKDTLQKSNVEIGSLQDQSKSNIFHEFAKSIIQEKLLVEFLEITISFFYKRYGENAPESLKFLMNSQTIEEKFTPLHLAVKSGKLKLTKEYIRMGGDTETKTSKDQSIGHMVSIQGSMPILAYLKYEVGVNIQEKDSNGMTPLHLAAKFGNEYVVLSLVAWKCDANAIDNDENTPLHLAAFSGNYGVCRALLFAGANRKSLNSLGENPYTVANRQGNTDVLKILANPSILARINPFKHPIKPVKNSYKLYAFFVILFILRYILVILFVIPHLDIEFSIISLMIFLFSTITFMMVSHSNPGFVHFRRKETMVFLYQTYQAEFVCPFCETRKPPKARHCPYCNRCVKKYDHHCPWIRNCVGKGNHKLFVVFIIFICIDFLYNAVVGVLDYLDLFGPPSSKFFSVDKYRPEAALIISGISFISFLFAFPVAFIQVTNIIKKTTTHERFAYNKSSKASSKTMNSSMPSMTMIHSSEEHGGEAFATNITISVSSNKKSKYCCYGSSDKAVEMLSAE</sequence>
<evidence type="ECO:0000256" key="3">
    <source>
        <dbReference type="ARBA" id="ARBA00022737"/>
    </source>
</evidence>
<evidence type="ECO:0000259" key="9">
    <source>
        <dbReference type="Pfam" id="PF01529"/>
    </source>
</evidence>
<evidence type="ECO:0000256" key="8">
    <source>
        <dbReference type="RuleBase" id="RU079119"/>
    </source>
</evidence>
<evidence type="ECO:0000313" key="11">
    <source>
        <dbReference type="Proteomes" id="UP000187209"/>
    </source>
</evidence>
<dbReference type="Pfam" id="PF12796">
    <property type="entry name" value="Ank_2"/>
    <property type="match status" value="1"/>
</dbReference>
<dbReference type="GO" id="GO:0019706">
    <property type="term" value="F:protein-cysteine S-palmitoyltransferase activity"/>
    <property type="evidence" value="ECO:0007669"/>
    <property type="project" value="UniProtKB-EC"/>
</dbReference>
<comment type="caution">
    <text evidence="10">The sequence shown here is derived from an EMBL/GenBank/DDBJ whole genome shotgun (WGS) entry which is preliminary data.</text>
</comment>
<keyword evidence="5 7" id="KW-0040">ANK repeat</keyword>
<comment type="similarity">
    <text evidence="8">Belongs to the DHHC palmitoyltransferase family.</text>
</comment>
<feature type="transmembrane region" description="Helical" evidence="8">
    <location>
        <begin position="431"/>
        <end position="452"/>
    </location>
</feature>
<dbReference type="PROSITE" id="PS50297">
    <property type="entry name" value="ANK_REP_REGION"/>
    <property type="match status" value="3"/>
</dbReference>
<keyword evidence="11" id="KW-1185">Reference proteome</keyword>
<proteinExistence type="inferred from homology"/>
<dbReference type="SUPFAM" id="SSF48403">
    <property type="entry name" value="Ankyrin repeat"/>
    <property type="match status" value="1"/>
</dbReference>
<accession>A0A1R2CDW1</accession>
<feature type="transmembrane region" description="Helical" evidence="8">
    <location>
        <begin position="271"/>
        <end position="292"/>
    </location>
</feature>
<feature type="repeat" description="ANK" evidence="7">
    <location>
        <begin position="160"/>
        <end position="192"/>
    </location>
</feature>
<dbReference type="PANTHER" id="PTHR24161:SF124">
    <property type="entry name" value="TRANSIENT RECEPTOR POTENTIAL CHANNEL PYREXIA"/>
    <property type="match status" value="1"/>
</dbReference>
<evidence type="ECO:0000256" key="2">
    <source>
        <dbReference type="ARBA" id="ARBA00022692"/>
    </source>
</evidence>
<feature type="transmembrane region" description="Helical" evidence="8">
    <location>
        <begin position="298"/>
        <end position="318"/>
    </location>
</feature>
<gene>
    <name evidence="10" type="ORF">SteCoe_11155</name>
</gene>
<evidence type="ECO:0000313" key="10">
    <source>
        <dbReference type="EMBL" id="OMJ87156.1"/>
    </source>
</evidence>
<dbReference type="PROSITE" id="PS50088">
    <property type="entry name" value="ANK_REPEAT"/>
    <property type="match status" value="3"/>
</dbReference>
<name>A0A1R2CDW1_9CILI</name>